<evidence type="ECO:0000313" key="3">
    <source>
        <dbReference type="Proteomes" id="UP000007305"/>
    </source>
</evidence>
<accession>A0A804RIA9</accession>
<reference evidence="2" key="2">
    <citation type="submission" date="2019-07" db="EMBL/GenBank/DDBJ databases">
        <authorList>
            <person name="Seetharam A."/>
            <person name="Woodhouse M."/>
            <person name="Cannon E."/>
        </authorList>
    </citation>
    <scope>NUCLEOTIDE SEQUENCE [LARGE SCALE GENOMIC DNA]</scope>
    <source>
        <strain evidence="2">cv. B73</strain>
    </source>
</reference>
<proteinExistence type="predicted"/>
<evidence type="ECO:0000256" key="1">
    <source>
        <dbReference type="SAM" id="MobiDB-lite"/>
    </source>
</evidence>
<feature type="region of interest" description="Disordered" evidence="1">
    <location>
        <begin position="47"/>
        <end position="74"/>
    </location>
</feature>
<dbReference type="Proteomes" id="UP000007305">
    <property type="component" value="Chromosome 10"/>
</dbReference>
<reference evidence="3" key="1">
    <citation type="journal article" date="2009" name="Science">
        <title>The B73 maize genome: complexity, diversity, and dynamics.</title>
        <authorList>
            <person name="Schnable P.S."/>
            <person name="Ware D."/>
            <person name="Fulton R.S."/>
            <person name="Stein J.C."/>
            <person name="Wei F."/>
            <person name="Pasternak S."/>
            <person name="Liang C."/>
            <person name="Zhang J."/>
            <person name="Fulton L."/>
            <person name="Graves T.A."/>
            <person name="Minx P."/>
            <person name="Reily A.D."/>
            <person name="Courtney L."/>
            <person name="Kruchowski S.S."/>
            <person name="Tomlinson C."/>
            <person name="Strong C."/>
            <person name="Delehaunty K."/>
            <person name="Fronick C."/>
            <person name="Courtney B."/>
            <person name="Rock S.M."/>
            <person name="Belter E."/>
            <person name="Du F."/>
            <person name="Kim K."/>
            <person name="Abbott R.M."/>
            <person name="Cotton M."/>
            <person name="Levy A."/>
            <person name="Marchetto P."/>
            <person name="Ochoa K."/>
            <person name="Jackson S.M."/>
            <person name="Gillam B."/>
            <person name="Chen W."/>
            <person name="Yan L."/>
            <person name="Higginbotham J."/>
            <person name="Cardenas M."/>
            <person name="Waligorski J."/>
            <person name="Applebaum E."/>
            <person name="Phelps L."/>
            <person name="Falcone J."/>
            <person name="Kanchi K."/>
            <person name="Thane T."/>
            <person name="Scimone A."/>
            <person name="Thane N."/>
            <person name="Henke J."/>
            <person name="Wang T."/>
            <person name="Ruppert J."/>
            <person name="Shah N."/>
            <person name="Rotter K."/>
            <person name="Hodges J."/>
            <person name="Ingenthron E."/>
            <person name="Cordes M."/>
            <person name="Kohlberg S."/>
            <person name="Sgro J."/>
            <person name="Delgado B."/>
            <person name="Mead K."/>
            <person name="Chinwalla A."/>
            <person name="Leonard S."/>
            <person name="Crouse K."/>
            <person name="Collura K."/>
            <person name="Kudrna D."/>
            <person name="Currie J."/>
            <person name="He R."/>
            <person name="Angelova A."/>
            <person name="Rajasekar S."/>
            <person name="Mueller T."/>
            <person name="Lomeli R."/>
            <person name="Scara G."/>
            <person name="Ko A."/>
            <person name="Delaney K."/>
            <person name="Wissotski M."/>
            <person name="Lopez G."/>
            <person name="Campos D."/>
            <person name="Braidotti M."/>
            <person name="Ashley E."/>
            <person name="Golser W."/>
            <person name="Kim H."/>
            <person name="Lee S."/>
            <person name="Lin J."/>
            <person name="Dujmic Z."/>
            <person name="Kim W."/>
            <person name="Talag J."/>
            <person name="Zuccolo A."/>
            <person name="Fan C."/>
            <person name="Sebastian A."/>
            <person name="Kramer M."/>
            <person name="Spiegel L."/>
            <person name="Nascimento L."/>
            <person name="Zutavern T."/>
            <person name="Miller B."/>
            <person name="Ambroise C."/>
            <person name="Muller S."/>
            <person name="Spooner W."/>
            <person name="Narechania A."/>
            <person name="Ren L."/>
            <person name="Wei S."/>
            <person name="Kumari S."/>
            <person name="Faga B."/>
            <person name="Levy M.J."/>
            <person name="McMahan L."/>
            <person name="Van Buren P."/>
            <person name="Vaughn M.W."/>
            <person name="Ying K."/>
            <person name="Yeh C.-T."/>
            <person name="Emrich S.J."/>
            <person name="Jia Y."/>
            <person name="Kalyanaraman A."/>
            <person name="Hsia A.-P."/>
            <person name="Barbazuk W.B."/>
            <person name="Baucom R.S."/>
            <person name="Brutnell T.P."/>
            <person name="Carpita N.C."/>
            <person name="Chaparro C."/>
            <person name="Chia J.-M."/>
            <person name="Deragon J.-M."/>
            <person name="Estill J.C."/>
            <person name="Fu Y."/>
            <person name="Jeddeloh J.A."/>
            <person name="Han Y."/>
            <person name="Lee H."/>
            <person name="Li P."/>
            <person name="Lisch D.R."/>
            <person name="Liu S."/>
            <person name="Liu Z."/>
            <person name="Nagel D.H."/>
            <person name="McCann M.C."/>
            <person name="SanMiguel P."/>
            <person name="Myers A.M."/>
            <person name="Nettleton D."/>
            <person name="Nguyen J."/>
            <person name="Penning B.W."/>
            <person name="Ponnala L."/>
            <person name="Schneider K.L."/>
            <person name="Schwartz D.C."/>
            <person name="Sharma A."/>
            <person name="Soderlund C."/>
            <person name="Springer N.M."/>
            <person name="Sun Q."/>
            <person name="Wang H."/>
            <person name="Waterman M."/>
            <person name="Westerman R."/>
            <person name="Wolfgruber T.K."/>
            <person name="Yang L."/>
            <person name="Yu Y."/>
            <person name="Zhang L."/>
            <person name="Zhou S."/>
            <person name="Zhu Q."/>
            <person name="Bennetzen J.L."/>
            <person name="Dawe R.K."/>
            <person name="Jiang J."/>
            <person name="Jiang N."/>
            <person name="Presting G.G."/>
            <person name="Wessler S.R."/>
            <person name="Aluru S."/>
            <person name="Martienssen R.A."/>
            <person name="Clifton S.W."/>
            <person name="McCombie W.R."/>
            <person name="Wing R.A."/>
            <person name="Wilson R.K."/>
        </authorList>
    </citation>
    <scope>NUCLEOTIDE SEQUENCE [LARGE SCALE GENOMIC DNA]</scope>
    <source>
        <strain evidence="3">cv. B73</strain>
    </source>
</reference>
<protein>
    <submittedName>
        <fullName evidence="2">Uncharacterized protein</fullName>
    </submittedName>
</protein>
<dbReference type="Gramene" id="Zm00001eb419630_T001">
    <property type="protein sequence ID" value="Zm00001eb419630_P001"/>
    <property type="gene ID" value="Zm00001eb419630"/>
</dbReference>
<dbReference type="EnsemblPlants" id="Zm00001eb419630_T001">
    <property type="protein sequence ID" value="Zm00001eb419630_P001"/>
    <property type="gene ID" value="Zm00001eb419630"/>
</dbReference>
<sequence>MLCSKSKILSWEEVAKSPPLPSLAFFSWVGSLPACLPPPPGSDIWSRRELNGGKQQQAAVEQQDPADWGDDNDTEWAEQPAAAFWMVAGGPRSRPNRRQQHGGGDFWAVLLGVLGLSRAPSWVGLSGPARHGWACVVPCSDRRVSPSGGTARPD</sequence>
<evidence type="ECO:0000313" key="2">
    <source>
        <dbReference type="EnsemblPlants" id="Zm00001eb419630_P001"/>
    </source>
</evidence>
<dbReference type="AlphaFoldDB" id="A0A804RIA9"/>
<name>A0A804RIA9_MAIZE</name>
<keyword evidence="3" id="KW-1185">Reference proteome</keyword>
<organism evidence="2 3">
    <name type="scientific">Zea mays</name>
    <name type="common">Maize</name>
    <dbReference type="NCBI Taxonomy" id="4577"/>
    <lineage>
        <taxon>Eukaryota</taxon>
        <taxon>Viridiplantae</taxon>
        <taxon>Streptophyta</taxon>
        <taxon>Embryophyta</taxon>
        <taxon>Tracheophyta</taxon>
        <taxon>Spermatophyta</taxon>
        <taxon>Magnoliopsida</taxon>
        <taxon>Liliopsida</taxon>
        <taxon>Poales</taxon>
        <taxon>Poaceae</taxon>
        <taxon>PACMAD clade</taxon>
        <taxon>Panicoideae</taxon>
        <taxon>Andropogonodae</taxon>
        <taxon>Andropogoneae</taxon>
        <taxon>Tripsacinae</taxon>
        <taxon>Zea</taxon>
    </lineage>
</organism>
<dbReference type="InParanoid" id="A0A804RIA9"/>
<reference evidence="2" key="3">
    <citation type="submission" date="2021-05" db="UniProtKB">
        <authorList>
            <consortium name="EnsemblPlants"/>
        </authorList>
    </citation>
    <scope>IDENTIFICATION</scope>
    <source>
        <strain evidence="2">cv. B73</strain>
    </source>
</reference>